<evidence type="ECO:0000313" key="4">
    <source>
        <dbReference type="Proteomes" id="UP000516437"/>
    </source>
</evidence>
<name>A0A6A1UVQ6_9ROSI</name>
<evidence type="ECO:0000313" key="3">
    <source>
        <dbReference type="EMBL" id="KAB1204489.1"/>
    </source>
</evidence>
<dbReference type="Proteomes" id="UP000516437">
    <property type="component" value="Chromosome 8"/>
</dbReference>
<dbReference type="InterPro" id="IPR025875">
    <property type="entry name" value="Leu-rich_rpt_4"/>
</dbReference>
<evidence type="ECO:0000256" key="1">
    <source>
        <dbReference type="ARBA" id="ARBA00022614"/>
    </source>
</evidence>
<sequence length="70" mass="7499">MELTKLLLSRNKLTGAIPGKVLNLKKLREFDVSGNRLSGKIPPHKAIIPASAFWGNPGLCGAPLPPCKHS</sequence>
<gene>
    <name evidence="3" type="ORF">CJ030_MR8G021859</name>
</gene>
<keyword evidence="3" id="KW-0808">Transferase</keyword>
<reference evidence="3 4" key="1">
    <citation type="journal article" date="2019" name="Plant Biotechnol. J.">
        <title>The red bayberry genome and genetic basis of sex determination.</title>
        <authorList>
            <person name="Jia H.M."/>
            <person name="Jia H.J."/>
            <person name="Cai Q.L."/>
            <person name="Wang Y."/>
            <person name="Zhao H.B."/>
            <person name="Yang W.F."/>
            <person name="Wang G.Y."/>
            <person name="Li Y.H."/>
            <person name="Zhan D.L."/>
            <person name="Shen Y.T."/>
            <person name="Niu Q.F."/>
            <person name="Chang L."/>
            <person name="Qiu J."/>
            <person name="Zhao L."/>
            <person name="Xie H.B."/>
            <person name="Fu W.Y."/>
            <person name="Jin J."/>
            <person name="Li X.W."/>
            <person name="Jiao Y."/>
            <person name="Zhou C.C."/>
            <person name="Tu T."/>
            <person name="Chai C.Y."/>
            <person name="Gao J.L."/>
            <person name="Fan L.J."/>
            <person name="van de Weg E."/>
            <person name="Wang J.Y."/>
            <person name="Gao Z.S."/>
        </authorList>
    </citation>
    <scope>NUCLEOTIDE SEQUENCE [LARGE SCALE GENOMIC DNA]</scope>
    <source>
        <tissue evidence="3">Leaves</tissue>
    </source>
</reference>
<protein>
    <submittedName>
        <fullName evidence="3">LRR receptor-like serine/threonine-protein kinase GSO1</fullName>
    </submittedName>
</protein>
<keyword evidence="2" id="KW-0677">Repeat</keyword>
<dbReference type="AlphaFoldDB" id="A0A6A1UVQ6"/>
<accession>A0A6A1UVQ6</accession>
<dbReference type="Pfam" id="PF12799">
    <property type="entry name" value="LRR_4"/>
    <property type="match status" value="1"/>
</dbReference>
<dbReference type="SUPFAM" id="SSF52058">
    <property type="entry name" value="L domain-like"/>
    <property type="match status" value="1"/>
</dbReference>
<dbReference type="GO" id="GO:0016301">
    <property type="term" value="F:kinase activity"/>
    <property type="evidence" value="ECO:0007669"/>
    <property type="project" value="UniProtKB-KW"/>
</dbReference>
<dbReference type="Gene3D" id="3.80.10.10">
    <property type="entry name" value="Ribonuclease Inhibitor"/>
    <property type="match status" value="1"/>
</dbReference>
<evidence type="ECO:0000256" key="2">
    <source>
        <dbReference type="ARBA" id="ARBA00022737"/>
    </source>
</evidence>
<dbReference type="OrthoDB" id="676979at2759"/>
<organism evidence="3 4">
    <name type="scientific">Morella rubra</name>
    <name type="common">Chinese bayberry</name>
    <dbReference type="NCBI Taxonomy" id="262757"/>
    <lineage>
        <taxon>Eukaryota</taxon>
        <taxon>Viridiplantae</taxon>
        <taxon>Streptophyta</taxon>
        <taxon>Embryophyta</taxon>
        <taxon>Tracheophyta</taxon>
        <taxon>Spermatophyta</taxon>
        <taxon>Magnoliopsida</taxon>
        <taxon>eudicotyledons</taxon>
        <taxon>Gunneridae</taxon>
        <taxon>Pentapetalae</taxon>
        <taxon>rosids</taxon>
        <taxon>fabids</taxon>
        <taxon>Fagales</taxon>
        <taxon>Myricaceae</taxon>
        <taxon>Morella</taxon>
    </lineage>
</organism>
<dbReference type="PANTHER" id="PTHR48065">
    <property type="entry name" value="OS10G0469600 PROTEIN"/>
    <property type="match status" value="1"/>
</dbReference>
<dbReference type="InterPro" id="IPR032675">
    <property type="entry name" value="LRR_dom_sf"/>
</dbReference>
<dbReference type="PANTHER" id="PTHR48065:SF25">
    <property type="entry name" value="OS01G0891700 PROTEIN"/>
    <property type="match status" value="1"/>
</dbReference>
<keyword evidence="3" id="KW-0675">Receptor</keyword>
<keyword evidence="4" id="KW-1185">Reference proteome</keyword>
<comment type="caution">
    <text evidence="3">The sequence shown here is derived from an EMBL/GenBank/DDBJ whole genome shotgun (WGS) entry which is preliminary data.</text>
</comment>
<dbReference type="EMBL" id="RXIC02000026">
    <property type="protein sequence ID" value="KAB1204489.1"/>
    <property type="molecule type" value="Genomic_DNA"/>
</dbReference>
<keyword evidence="1" id="KW-0433">Leucine-rich repeat</keyword>
<keyword evidence="3" id="KW-0418">Kinase</keyword>
<proteinExistence type="predicted"/>